<dbReference type="Proteomes" id="UP000029385">
    <property type="component" value="Unassembled WGS sequence"/>
</dbReference>
<comment type="caution">
    <text evidence="2">The sequence shown here is derived from an EMBL/GenBank/DDBJ whole genome shotgun (WGS) entry which is preliminary data.</text>
</comment>
<protein>
    <recommendedName>
        <fullName evidence="4">DUF4034 domain-containing protein</fullName>
    </recommendedName>
</protein>
<reference evidence="2 3" key="1">
    <citation type="submission" date="2013-09" db="EMBL/GenBank/DDBJ databases">
        <title>Genome sequencing of Arenimonas oryziterrae.</title>
        <authorList>
            <person name="Chen F."/>
            <person name="Wang G."/>
        </authorList>
    </citation>
    <scope>NUCLEOTIDE SEQUENCE [LARGE SCALE GENOMIC DNA]</scope>
    <source>
        <strain evidence="2 3">YC6267</strain>
    </source>
</reference>
<dbReference type="RefSeq" id="WP_022967705.1">
    <property type="nucleotide sequence ID" value="NZ_ATVD01000001.1"/>
</dbReference>
<organism evidence="2 3">
    <name type="scientific">Arenimonas oryziterrae DSM 21050 = YC6267</name>
    <dbReference type="NCBI Taxonomy" id="1121015"/>
    <lineage>
        <taxon>Bacteria</taxon>
        <taxon>Pseudomonadati</taxon>
        <taxon>Pseudomonadota</taxon>
        <taxon>Gammaproteobacteria</taxon>
        <taxon>Lysobacterales</taxon>
        <taxon>Lysobacteraceae</taxon>
        <taxon>Arenimonas</taxon>
    </lineage>
</organism>
<dbReference type="EMBL" id="AVCI01000045">
    <property type="protein sequence ID" value="KFN41013.1"/>
    <property type="molecule type" value="Genomic_DNA"/>
</dbReference>
<dbReference type="SUPFAM" id="SSF48452">
    <property type="entry name" value="TPR-like"/>
    <property type="match status" value="1"/>
</dbReference>
<dbReference type="Gene3D" id="1.25.40.10">
    <property type="entry name" value="Tetratricopeptide repeat domain"/>
    <property type="match status" value="1"/>
</dbReference>
<evidence type="ECO:0000256" key="1">
    <source>
        <dbReference type="PROSITE-ProRule" id="PRU00339"/>
    </source>
</evidence>
<name>A0A091ALG5_9GAMM</name>
<feature type="repeat" description="TPR" evidence="1">
    <location>
        <begin position="419"/>
        <end position="452"/>
    </location>
</feature>
<keyword evidence="3" id="KW-1185">Reference proteome</keyword>
<dbReference type="InterPro" id="IPR011990">
    <property type="entry name" value="TPR-like_helical_dom_sf"/>
</dbReference>
<sequence length="473" mass="52933">MAEFFAKAKAADALADPLERCLAYPDLPGNAWPRDLAKASCEMVFGREITLSEIDGYLDRKALAELDAIYRGYMERHFSHDDFDESIHGALLHPGDAGDFDRTTARWLEMAPQSAFALASRAEYLRLQAHGARGGELASKTPRENFRRMSEYVGQAIELNYRALAIEPRLMQSYAGLIDLGKLDSRPDVVMDAVQKGRKQDPWCRAITGYLMESLEPQWGGSLEEMMALSAELQPHVAERPLLALNTIWPQVTIAERLLEQRRYAEVIALLEPLIRTSTHTELTIHTGEAMLLSGSPDRWTTAMYLLEATRFGSRESFHQLMLANALVNAHEIEWAAKVIAPLPGMPDMDTEDQYLLGDLFFRLGKNEAAEKAFLIASKDPKFAELAPLQVVRMMFQSGQAERGWAQVTRLNADFPGLAEGWLLRGQLAVVRGDKKEAMTAFRKAIETVDLNKPDDEFVAHQAESGLRGLQAK</sequence>
<gene>
    <name evidence="2" type="ORF">N789_03785</name>
</gene>
<evidence type="ECO:0008006" key="4">
    <source>
        <dbReference type="Google" id="ProtNLM"/>
    </source>
</evidence>
<dbReference type="PROSITE" id="PS50005">
    <property type="entry name" value="TPR"/>
    <property type="match status" value="1"/>
</dbReference>
<dbReference type="STRING" id="1121015.GCA_000420545_00031"/>
<accession>A0A091ALG5</accession>
<keyword evidence="1" id="KW-0802">TPR repeat</keyword>
<proteinExistence type="predicted"/>
<dbReference type="InterPro" id="IPR019734">
    <property type="entry name" value="TPR_rpt"/>
</dbReference>
<dbReference type="AlphaFoldDB" id="A0A091ALG5"/>
<evidence type="ECO:0000313" key="2">
    <source>
        <dbReference type="EMBL" id="KFN41013.1"/>
    </source>
</evidence>
<dbReference type="PATRIC" id="fig|1121015.4.peg.2437"/>
<evidence type="ECO:0000313" key="3">
    <source>
        <dbReference type="Proteomes" id="UP000029385"/>
    </source>
</evidence>